<evidence type="ECO:0000313" key="1">
    <source>
        <dbReference type="EMBL" id="AHX04315.1"/>
    </source>
</evidence>
<dbReference type="RefSeq" id="WP_044194365.1">
    <property type="nucleotide sequence ID" value="NZ_CP007474.1"/>
</dbReference>
<name>X5H2J0_9RICK</name>
<dbReference type="EMBL" id="CP007474">
    <property type="protein sequence ID" value="AHX04315.1"/>
    <property type="molecule type" value="Genomic_DNA"/>
</dbReference>
<keyword evidence="2" id="KW-1185">Reference proteome</keyword>
<protein>
    <submittedName>
        <fullName evidence="1">Uncharacterized protein</fullName>
    </submittedName>
</protein>
<dbReference type="AlphaFoldDB" id="X5H2J0"/>
<dbReference type="KEGG" id="ehh:EHF_0342"/>
<dbReference type="HOGENOM" id="CLU_2141961_0_0_5"/>
<accession>X5H2J0</accession>
<dbReference type="OrthoDB" id="7165636at2"/>
<organism evidence="1 2">
    <name type="scientific">Ehrlichia japonica</name>
    <dbReference type="NCBI Taxonomy" id="391036"/>
    <lineage>
        <taxon>Bacteria</taxon>
        <taxon>Pseudomonadati</taxon>
        <taxon>Pseudomonadota</taxon>
        <taxon>Alphaproteobacteria</taxon>
        <taxon>Rickettsiales</taxon>
        <taxon>Anaplasmataceae</taxon>
        <taxon>Ehrlichia</taxon>
    </lineage>
</organism>
<dbReference type="Proteomes" id="UP000023762">
    <property type="component" value="Chromosome"/>
</dbReference>
<proteinExistence type="predicted"/>
<reference evidence="1 2" key="1">
    <citation type="submission" date="2014-03" db="EMBL/GenBank/DDBJ databases">
        <title>Sequencing and Comparison of Genomes and Transcriptome Profiles of Human Ehrlichiosis Agents.</title>
        <authorList>
            <person name="Lin M."/>
            <person name="Daugherty S.C."/>
            <person name="Nagaraj S."/>
            <person name="Cheng Z."/>
            <person name="Xiong Q."/>
            <person name="Lin F.-Y."/>
            <person name="Sengamalay N."/>
            <person name="Ott S."/>
            <person name="Godinez A."/>
            <person name="Tallon L.J."/>
            <person name="Sadzewicz L."/>
            <person name="Fraser C.M."/>
            <person name="Dunning Hotopp J.C."/>
            <person name="Rikihisa Y."/>
        </authorList>
    </citation>
    <scope>NUCLEOTIDE SEQUENCE [LARGE SCALE GENOMIC DNA]</scope>
    <source>
        <strain evidence="1 2">HF</strain>
    </source>
</reference>
<sequence>MNYDSLNFYECYDTYDVDCADRVCDNRVLEEYMSYQSMWKAVILQAIIDSTSNYRRMENKLEKVKATNWLNDFSKDFITVCHFAGYNPLNVQNKTKKIISNNKVLNEDKVRNR</sequence>
<gene>
    <name evidence="1" type="ORF">EHF_0342</name>
</gene>
<evidence type="ECO:0000313" key="2">
    <source>
        <dbReference type="Proteomes" id="UP000023762"/>
    </source>
</evidence>